<organism evidence="2 3">
    <name type="scientific">Streptomyces durmitorensis</name>
    <dbReference type="NCBI Taxonomy" id="319947"/>
    <lineage>
        <taxon>Bacteria</taxon>
        <taxon>Bacillati</taxon>
        <taxon>Actinomycetota</taxon>
        <taxon>Actinomycetes</taxon>
        <taxon>Kitasatosporales</taxon>
        <taxon>Streptomycetaceae</taxon>
        <taxon>Streptomyces</taxon>
    </lineage>
</organism>
<gene>
    <name evidence="2" type="ORF">M4V62_39740</name>
</gene>
<feature type="compositionally biased region" description="Basic and acidic residues" evidence="1">
    <location>
        <begin position="841"/>
        <end position="854"/>
    </location>
</feature>
<dbReference type="EMBL" id="CP097289">
    <property type="protein sequence ID" value="UQT60719.1"/>
    <property type="molecule type" value="Genomic_DNA"/>
</dbReference>
<protein>
    <recommendedName>
        <fullName evidence="4">Receptor ligand binding region domain-containing protein</fullName>
    </recommendedName>
</protein>
<dbReference type="RefSeq" id="WP_249592052.1">
    <property type="nucleotide sequence ID" value="NZ_BAAAQL010000018.1"/>
</dbReference>
<feature type="region of interest" description="Disordered" evidence="1">
    <location>
        <begin position="835"/>
        <end position="854"/>
    </location>
</feature>
<evidence type="ECO:0000313" key="2">
    <source>
        <dbReference type="EMBL" id="UQT60719.1"/>
    </source>
</evidence>
<dbReference type="Gene3D" id="3.40.50.2300">
    <property type="match status" value="2"/>
</dbReference>
<dbReference type="SUPFAM" id="SSF53822">
    <property type="entry name" value="Periplasmic binding protein-like I"/>
    <property type="match status" value="1"/>
</dbReference>
<reference evidence="2 3" key="1">
    <citation type="submission" date="2022-05" db="EMBL/GenBank/DDBJ databases">
        <authorList>
            <person name="Zhou X."/>
            <person name="Li K."/>
            <person name="Man Y."/>
        </authorList>
    </citation>
    <scope>NUCLEOTIDE SEQUENCE [LARGE SCALE GENOMIC DNA]</scope>
    <source>
        <strain evidence="2 3">MS405</strain>
    </source>
</reference>
<name>A0ABY4Q4Y8_9ACTN</name>
<evidence type="ECO:0000256" key="1">
    <source>
        <dbReference type="SAM" id="MobiDB-lite"/>
    </source>
</evidence>
<proteinExistence type="predicted"/>
<keyword evidence="3" id="KW-1185">Reference proteome</keyword>
<accession>A0ABY4Q4Y8</accession>
<evidence type="ECO:0000313" key="3">
    <source>
        <dbReference type="Proteomes" id="UP000829992"/>
    </source>
</evidence>
<sequence length="854" mass="94141">MLLNTGDESFSDELLDKFAFVLGPQEQEKLVPYARLRRPDAPAPDQPQQRFLTLQAGEGLHGASPPKVGELRLRTFQLMKDLVQRAQSEPDALDEKALRDHIYTLRSASGLLGALTRVSCAESAPVAGWVDKFWPAVGEPLFHTFPRWCWAAWWSRRLIRSKRSWFVSWRGIDPSGRFFERMSNLLTLRGGGPEGQLETREELLFRALLADLDRARPGWFGAWARRRRARRVVLFGLPQAGTPEALLTRRFLSTYLKVADEAGSASLLLVGVGQAAAYAQEGWPTCRNLNEAADKLVPAAAGKGAPPPLLVSAQQPTFADGEADQGERLHPAPVKKFRWGPRTELTGELAIGSVILALLSTAVYCSVAPAAPQHCLDGEIVQGRAAPGVAPGATDEGTTPQEQYEEVLGAIKELNAKALTAEKKFHKPVRRVVYLGAGVDPDPDEVVMNGMIPELRGILLAQEELNRLASQDEDRVRLYVEVRDTGRKFKHVVRHARDVVRDAEANKERQDSRTVIGVIGFRESRQLTKEAARILSNGKVPVIGTTATAVAMQQAGEYYRPMSPDNSRETAIAARFARHGNIIETEPGRCESSTRALVVKDPNDLYTRELGGKFVQKFGAGTETWEFPGGRGTDVSAQDTAQHVCDVVKEDRRTVVYWASRVESFTKFVNAYGPDGGCAGIPLTVIGSNELTNAALGGQYLDKEWLRLYHTVHVLPDGHADGNGQAKEFITRYIRRYTDRDPWINDGHVALAHDALKVLSSAADREYTSVDSVDAEGVKSKLDEGIRFEGVSGEIRIPERRGSKPPLNKALVMLNHTAQGQRLVLHCGAFKQNDGGPVDRWGPDGKYKCPQDKK</sequence>
<evidence type="ECO:0008006" key="4">
    <source>
        <dbReference type="Google" id="ProtNLM"/>
    </source>
</evidence>
<dbReference type="Proteomes" id="UP000829992">
    <property type="component" value="Chromosome"/>
</dbReference>
<dbReference type="InterPro" id="IPR028082">
    <property type="entry name" value="Peripla_BP_I"/>
</dbReference>